<sequence length="403" mass="46460">MTYYSCPPSISMSLESLPSKHELPESHDFKPTLSSCSLTSSSPTPSLIFSTTRSHSGHSSFEEFDIDKQAVEAKEFQSVMGYNKRRYPNCNRDLALSLGYKLQTAKAEDIENDGSDNPYKIKVEPSTSIKWGKIPISDIPFGDEGRTMAACGAKLVQEIMHEEAVYECKGKVMMRRTEKSRGRKRDANDQYKPKTSGKVDKNTSAQRKPKSTRTATKKRGKSRVASKLEESPFWGTDHTDEDLSPLEPIFELSLPRHKTILNGKRTTSKSSALTTQTDETTDSDKTLISDQLRTFQSITLIKIQNANIRFIPAYHYTRATIRRRAERARAKLQERQEMRGRFPDLAIEAIDMYVKNYGEKVGMERFEKWLEFEREFYNVEYTVDMAIKEKRRRSSWFRKLVWY</sequence>
<protein>
    <submittedName>
        <fullName evidence="2">Uncharacterized protein</fullName>
    </submittedName>
</protein>
<name>A0AAJ8K5T3_9TREE</name>
<feature type="compositionally biased region" description="Basic and acidic residues" evidence="1">
    <location>
        <begin position="175"/>
        <end position="201"/>
    </location>
</feature>
<dbReference type="KEGG" id="kbi:30206641"/>
<reference evidence="2" key="1">
    <citation type="submission" date="2013-07" db="EMBL/GenBank/DDBJ databases">
        <authorList>
            <consortium name="The Broad Institute Genome Sequencing Platform"/>
            <person name="Cuomo C."/>
            <person name="Litvintseva A."/>
            <person name="Chen Y."/>
            <person name="Heitman J."/>
            <person name="Sun S."/>
            <person name="Springer D."/>
            <person name="Dromer F."/>
            <person name="Young S.K."/>
            <person name="Zeng Q."/>
            <person name="Gargeya S."/>
            <person name="Fitzgerald M."/>
            <person name="Abouelleil A."/>
            <person name="Alvarado L."/>
            <person name="Berlin A.M."/>
            <person name="Chapman S.B."/>
            <person name="Dewar J."/>
            <person name="Goldberg J."/>
            <person name="Griggs A."/>
            <person name="Gujja S."/>
            <person name="Hansen M."/>
            <person name="Howarth C."/>
            <person name="Imamovic A."/>
            <person name="Larimer J."/>
            <person name="McCowan C."/>
            <person name="Murphy C."/>
            <person name="Pearson M."/>
            <person name="Priest M."/>
            <person name="Roberts A."/>
            <person name="Saif S."/>
            <person name="Shea T."/>
            <person name="Sykes S."/>
            <person name="Wortman J."/>
            <person name="Nusbaum C."/>
            <person name="Birren B."/>
        </authorList>
    </citation>
    <scope>NUCLEOTIDE SEQUENCE</scope>
    <source>
        <strain evidence="2">CBS 10118</strain>
    </source>
</reference>
<reference evidence="2" key="2">
    <citation type="submission" date="2024-02" db="EMBL/GenBank/DDBJ databases">
        <title>Comparative genomics of Cryptococcus and Kwoniella reveals pathogenesis evolution and contrasting modes of karyotype evolution via chromosome fusion or intercentromeric recombination.</title>
        <authorList>
            <person name="Coelho M.A."/>
            <person name="David-Palma M."/>
            <person name="Shea T."/>
            <person name="Bowers K."/>
            <person name="McGinley-Smith S."/>
            <person name="Mohammad A.W."/>
            <person name="Gnirke A."/>
            <person name="Yurkov A.M."/>
            <person name="Nowrousian M."/>
            <person name="Sun S."/>
            <person name="Cuomo C.A."/>
            <person name="Heitman J."/>
        </authorList>
    </citation>
    <scope>NUCLEOTIDE SEQUENCE</scope>
    <source>
        <strain evidence="2">CBS 10118</strain>
    </source>
</reference>
<dbReference type="RefSeq" id="XP_065725758.1">
    <property type="nucleotide sequence ID" value="XM_065869686.1"/>
</dbReference>
<dbReference type="AlphaFoldDB" id="A0AAJ8K5T3"/>
<evidence type="ECO:0000256" key="1">
    <source>
        <dbReference type="SAM" id="MobiDB-lite"/>
    </source>
</evidence>
<organism evidence="2 3">
    <name type="scientific">Kwoniella bestiolae CBS 10118</name>
    <dbReference type="NCBI Taxonomy" id="1296100"/>
    <lineage>
        <taxon>Eukaryota</taxon>
        <taxon>Fungi</taxon>
        <taxon>Dikarya</taxon>
        <taxon>Basidiomycota</taxon>
        <taxon>Agaricomycotina</taxon>
        <taxon>Tremellomycetes</taxon>
        <taxon>Tremellales</taxon>
        <taxon>Cryptococcaceae</taxon>
        <taxon>Kwoniella</taxon>
    </lineage>
</organism>
<keyword evidence="3" id="KW-1185">Reference proteome</keyword>
<proteinExistence type="predicted"/>
<dbReference type="Proteomes" id="UP000092730">
    <property type="component" value="Chromosome 2"/>
</dbReference>
<dbReference type="GeneID" id="30206641"/>
<accession>A0AAJ8K5T3</accession>
<gene>
    <name evidence="2" type="ORF">I302_103541</name>
</gene>
<evidence type="ECO:0000313" key="2">
    <source>
        <dbReference type="EMBL" id="WVW81546.1"/>
    </source>
</evidence>
<evidence type="ECO:0000313" key="3">
    <source>
        <dbReference type="Proteomes" id="UP000092730"/>
    </source>
</evidence>
<feature type="region of interest" description="Disordered" evidence="1">
    <location>
        <begin position="175"/>
        <end position="240"/>
    </location>
</feature>
<feature type="compositionally biased region" description="Basic residues" evidence="1">
    <location>
        <begin position="207"/>
        <end position="224"/>
    </location>
</feature>
<dbReference type="EMBL" id="CP144542">
    <property type="protein sequence ID" value="WVW81546.1"/>
    <property type="molecule type" value="Genomic_DNA"/>
</dbReference>